<keyword evidence="1" id="KW-0472">Membrane</keyword>
<proteinExistence type="predicted"/>
<gene>
    <name evidence="2" type="ORF">ABVK25_006900</name>
</gene>
<keyword evidence="1" id="KW-0812">Transmembrane</keyword>
<comment type="caution">
    <text evidence="2">The sequence shown here is derived from an EMBL/GenBank/DDBJ whole genome shotgun (WGS) entry which is preliminary data.</text>
</comment>
<feature type="transmembrane region" description="Helical" evidence="1">
    <location>
        <begin position="35"/>
        <end position="54"/>
    </location>
</feature>
<protein>
    <submittedName>
        <fullName evidence="2">Uncharacterized protein</fullName>
    </submittedName>
</protein>
<dbReference type="EMBL" id="JBHFEH010000024">
    <property type="protein sequence ID" value="KAL2052959.1"/>
    <property type="molecule type" value="Genomic_DNA"/>
</dbReference>
<dbReference type="Proteomes" id="UP001590951">
    <property type="component" value="Unassembled WGS sequence"/>
</dbReference>
<feature type="transmembrane region" description="Helical" evidence="1">
    <location>
        <begin position="66"/>
        <end position="85"/>
    </location>
</feature>
<accession>A0ABR4B538</accession>
<organism evidence="2 3">
    <name type="scientific">Lepraria finkii</name>
    <dbReference type="NCBI Taxonomy" id="1340010"/>
    <lineage>
        <taxon>Eukaryota</taxon>
        <taxon>Fungi</taxon>
        <taxon>Dikarya</taxon>
        <taxon>Ascomycota</taxon>
        <taxon>Pezizomycotina</taxon>
        <taxon>Lecanoromycetes</taxon>
        <taxon>OSLEUM clade</taxon>
        <taxon>Lecanoromycetidae</taxon>
        <taxon>Lecanorales</taxon>
        <taxon>Lecanorineae</taxon>
        <taxon>Stereocaulaceae</taxon>
        <taxon>Lepraria</taxon>
    </lineage>
</organism>
<reference evidence="2 3" key="1">
    <citation type="submission" date="2024-09" db="EMBL/GenBank/DDBJ databases">
        <title>Rethinking Asexuality: The Enigmatic Case of Functional Sexual Genes in Lepraria (Stereocaulaceae).</title>
        <authorList>
            <person name="Doellman M."/>
            <person name="Sun Y."/>
            <person name="Barcenas-Pena A."/>
            <person name="Lumbsch H.T."/>
            <person name="Grewe F."/>
        </authorList>
    </citation>
    <scope>NUCLEOTIDE SEQUENCE [LARGE SCALE GENOMIC DNA]</scope>
    <source>
        <strain evidence="2 3">Grewe 0041</strain>
    </source>
</reference>
<evidence type="ECO:0000313" key="3">
    <source>
        <dbReference type="Proteomes" id="UP001590951"/>
    </source>
</evidence>
<keyword evidence="1" id="KW-1133">Transmembrane helix</keyword>
<name>A0ABR4B538_9LECA</name>
<sequence length="115" mass="13134">MRYPLASRNIGRRASHSHENGMLQFRQYRSERCRISINLSCTLAWLRGILIRILHSEGVKVSFSLFWGLVLTVAALLYTFTRVFIVVKSLISLRHVPVPIGAYSGVTWAQLIPHL</sequence>
<evidence type="ECO:0000313" key="2">
    <source>
        <dbReference type="EMBL" id="KAL2052959.1"/>
    </source>
</evidence>
<evidence type="ECO:0000256" key="1">
    <source>
        <dbReference type="SAM" id="Phobius"/>
    </source>
</evidence>
<keyword evidence="3" id="KW-1185">Reference proteome</keyword>